<dbReference type="SUPFAM" id="SSF51569">
    <property type="entry name" value="Aldolase"/>
    <property type="match status" value="1"/>
</dbReference>
<dbReference type="InterPro" id="IPR000771">
    <property type="entry name" value="FBA_II"/>
</dbReference>
<proteinExistence type="predicted"/>
<gene>
    <name evidence="1" type="ORF">L6773_02755</name>
</gene>
<evidence type="ECO:0000313" key="1">
    <source>
        <dbReference type="EMBL" id="MCG2587471.1"/>
    </source>
</evidence>
<dbReference type="PIRSF" id="PIRSF001359">
    <property type="entry name" value="F_bP_aldolase_II"/>
    <property type="match status" value="1"/>
</dbReference>
<accession>A0ABS9K9F6</accession>
<name>A0ABS9K9F6_9BACT</name>
<dbReference type="Gene3D" id="3.20.20.70">
    <property type="entry name" value="Aldolase class I"/>
    <property type="match status" value="1"/>
</dbReference>
<protein>
    <submittedName>
        <fullName evidence="1">Class II fructose-bisphosphate aldolase</fullName>
    </submittedName>
</protein>
<dbReference type="EMBL" id="JAKLWS010000002">
    <property type="protein sequence ID" value="MCG2587471.1"/>
    <property type="molecule type" value="Genomic_DNA"/>
</dbReference>
<dbReference type="InterPro" id="IPR013785">
    <property type="entry name" value="Aldolase_TIM"/>
</dbReference>
<reference evidence="1" key="1">
    <citation type="submission" date="2022-01" db="EMBL/GenBank/DDBJ databases">
        <authorList>
            <person name="Wang Y."/>
        </authorList>
    </citation>
    <scope>NUCLEOTIDE SEQUENCE</scope>
    <source>
        <strain evidence="1">WB101</strain>
    </source>
</reference>
<dbReference type="Proteomes" id="UP001165366">
    <property type="component" value="Unassembled WGS sequence"/>
</dbReference>
<evidence type="ECO:0000313" key="2">
    <source>
        <dbReference type="Proteomes" id="UP001165366"/>
    </source>
</evidence>
<keyword evidence="2" id="KW-1185">Reference proteome</keyword>
<organism evidence="1 2">
    <name type="scientific">Rhodohalobacter sulfatireducens</name>
    <dbReference type="NCBI Taxonomy" id="2911366"/>
    <lineage>
        <taxon>Bacteria</taxon>
        <taxon>Pseudomonadati</taxon>
        <taxon>Balneolota</taxon>
        <taxon>Balneolia</taxon>
        <taxon>Balneolales</taxon>
        <taxon>Balneolaceae</taxon>
        <taxon>Rhodohalobacter</taxon>
    </lineage>
</organism>
<sequence length="335" mass="38442">MPLILDRADVLDVYDYTRQKKWVLPTFNSENLTTTEAILSAVSEYGEFIGINNLPIIVGITNTYKDRPQAVYYTHTKRWDIGLKLFLQDLKVLTDKGSAFEHLRVMVHLDHIIWDEDRDLLGWDMSQFSSIMYDASTLPFEENIRKTAAFVEQFGQEIVIEGACDEIQKSGGMNDPLGLTTPEVAVRYQNETGIDILVPNLGTEHRSKKSTLKYHGESARQISNQIGKVLCLHGSSSVSKKHLANLYEDGICKVNMWTALERESTKALFEEMVKNSAKVVGPEMTKTLIADKILAEPVDFQDTQSIKYFTTLYRQEIIFRKMKEIITHYLKLWYR</sequence>
<reference evidence="1" key="2">
    <citation type="submission" date="2024-05" db="EMBL/GenBank/DDBJ databases">
        <title>Rhodohalobacter halophilus gen. nov., sp. nov., a moderately halophilic member of the family Balneolaceae.</title>
        <authorList>
            <person name="Xia J."/>
        </authorList>
    </citation>
    <scope>NUCLEOTIDE SEQUENCE</scope>
    <source>
        <strain evidence="1">WB101</strain>
    </source>
</reference>
<dbReference type="RefSeq" id="WP_237852315.1">
    <property type="nucleotide sequence ID" value="NZ_JAKLWS010000002.1"/>
</dbReference>
<dbReference type="Pfam" id="PF01116">
    <property type="entry name" value="F_bP_aldolase"/>
    <property type="match status" value="1"/>
</dbReference>
<comment type="caution">
    <text evidence="1">The sequence shown here is derived from an EMBL/GenBank/DDBJ whole genome shotgun (WGS) entry which is preliminary data.</text>
</comment>